<dbReference type="Proteomes" id="UP000054481">
    <property type="component" value="Unassembled WGS sequence"/>
</dbReference>
<dbReference type="Gene3D" id="3.30.10.10">
    <property type="entry name" value="Trypsin Inhibitor V, subunit A"/>
    <property type="match status" value="1"/>
</dbReference>
<dbReference type="InterPro" id="IPR021719">
    <property type="entry name" value="Prot_inh_I78"/>
</dbReference>
<evidence type="ECO:0000313" key="2">
    <source>
        <dbReference type="Proteomes" id="UP000054481"/>
    </source>
</evidence>
<organism evidence="1 2">
    <name type="scientific">Hirsutella minnesotensis 3608</name>
    <dbReference type="NCBI Taxonomy" id="1043627"/>
    <lineage>
        <taxon>Eukaryota</taxon>
        <taxon>Fungi</taxon>
        <taxon>Dikarya</taxon>
        <taxon>Ascomycota</taxon>
        <taxon>Pezizomycotina</taxon>
        <taxon>Sordariomycetes</taxon>
        <taxon>Hypocreomycetidae</taxon>
        <taxon>Hypocreales</taxon>
        <taxon>Ophiocordycipitaceae</taxon>
        <taxon>Hirsutella</taxon>
    </lineage>
</organism>
<dbReference type="AlphaFoldDB" id="A0A0F8A4C0"/>
<reference evidence="1 2" key="1">
    <citation type="journal article" date="2014" name="Genome Biol. Evol.">
        <title>Comparative genomics and transcriptomics analyses reveal divergent lifestyle features of nematode endoparasitic fungus Hirsutella minnesotensis.</title>
        <authorList>
            <person name="Lai Y."/>
            <person name="Liu K."/>
            <person name="Zhang X."/>
            <person name="Zhang X."/>
            <person name="Li K."/>
            <person name="Wang N."/>
            <person name="Shu C."/>
            <person name="Wu Y."/>
            <person name="Wang C."/>
            <person name="Bushley K.E."/>
            <person name="Xiang M."/>
            <person name="Liu X."/>
        </authorList>
    </citation>
    <scope>NUCLEOTIDE SEQUENCE [LARGE SCALE GENOMIC DNA]</scope>
    <source>
        <strain evidence="1 2">3608</strain>
    </source>
</reference>
<name>A0A0F8A4C0_9HYPO</name>
<gene>
    <name evidence="1" type="ORF">HIM_07318</name>
</gene>
<dbReference type="PANTHER" id="PTHR39600">
    <property type="entry name" value="PEPTIDASE INHIBITOR I78 FAMILY PROTEIN"/>
    <property type="match status" value="1"/>
</dbReference>
<dbReference type="OrthoDB" id="10013825at2759"/>
<evidence type="ECO:0008006" key="3">
    <source>
        <dbReference type="Google" id="ProtNLM"/>
    </source>
</evidence>
<proteinExistence type="predicted"/>
<protein>
    <recommendedName>
        <fullName evidence="3">Proteinase inhibitor I78</fullName>
    </recommendedName>
</protein>
<sequence length="85" mass="9321">MPLVVPGVTNVSANDANAANQQWTDKLVGKTLSDSESNETMFCKKDLPKEHRIVAPGDLVTKDFNENRLNIHLNEDGVVSHVLHG</sequence>
<accession>A0A0F8A4C0</accession>
<dbReference type="EMBL" id="KQ030536">
    <property type="protein sequence ID" value="KJZ73314.1"/>
    <property type="molecule type" value="Genomic_DNA"/>
</dbReference>
<dbReference type="Pfam" id="PF11720">
    <property type="entry name" value="Inhibitor_I78"/>
    <property type="match status" value="1"/>
</dbReference>
<dbReference type="PANTHER" id="PTHR39600:SF1">
    <property type="entry name" value="PEPTIDASE INHIBITOR I78 FAMILY PROTEIN"/>
    <property type="match status" value="1"/>
</dbReference>
<keyword evidence="2" id="KW-1185">Reference proteome</keyword>
<evidence type="ECO:0000313" key="1">
    <source>
        <dbReference type="EMBL" id="KJZ73314.1"/>
    </source>
</evidence>